<keyword evidence="10" id="KW-1185">Reference proteome</keyword>
<evidence type="ECO:0000256" key="2">
    <source>
        <dbReference type="ARBA" id="ARBA00022448"/>
    </source>
</evidence>
<feature type="transmembrane region" description="Helical" evidence="7">
    <location>
        <begin position="167"/>
        <end position="191"/>
    </location>
</feature>
<dbReference type="SUPFAM" id="SSF161098">
    <property type="entry name" value="MetI-like"/>
    <property type="match status" value="1"/>
</dbReference>
<dbReference type="RefSeq" id="WP_194263728.1">
    <property type="nucleotide sequence ID" value="NZ_JABCQF010000001.1"/>
</dbReference>
<dbReference type="InterPro" id="IPR035906">
    <property type="entry name" value="MetI-like_sf"/>
</dbReference>
<evidence type="ECO:0000256" key="6">
    <source>
        <dbReference type="ARBA" id="ARBA00023136"/>
    </source>
</evidence>
<feature type="transmembrane region" description="Helical" evidence="7">
    <location>
        <begin position="130"/>
        <end position="155"/>
    </location>
</feature>
<gene>
    <name evidence="9" type="ORF">HKD31_02515</name>
</gene>
<evidence type="ECO:0000256" key="5">
    <source>
        <dbReference type="ARBA" id="ARBA00022989"/>
    </source>
</evidence>
<proteinExistence type="inferred from homology"/>
<evidence type="ECO:0000313" key="10">
    <source>
        <dbReference type="Proteomes" id="UP000644588"/>
    </source>
</evidence>
<keyword evidence="2 7" id="KW-0813">Transport</keyword>
<dbReference type="Pfam" id="PF00528">
    <property type="entry name" value="BPD_transp_1"/>
    <property type="match status" value="1"/>
</dbReference>
<dbReference type="PROSITE" id="PS50928">
    <property type="entry name" value="ABC_TM1"/>
    <property type="match status" value="1"/>
</dbReference>
<feature type="transmembrane region" description="Helical" evidence="7">
    <location>
        <begin position="281"/>
        <end position="307"/>
    </location>
</feature>
<keyword evidence="5 7" id="KW-1133">Transmembrane helix</keyword>
<dbReference type="Pfam" id="PF19300">
    <property type="entry name" value="BPD_transp_1_N"/>
    <property type="match status" value="1"/>
</dbReference>
<dbReference type="InterPro" id="IPR000515">
    <property type="entry name" value="MetI-like"/>
</dbReference>
<evidence type="ECO:0000256" key="4">
    <source>
        <dbReference type="ARBA" id="ARBA00022692"/>
    </source>
</evidence>
<dbReference type="Gene3D" id="1.10.3720.10">
    <property type="entry name" value="MetI-like"/>
    <property type="match status" value="1"/>
</dbReference>
<organism evidence="9 10">
    <name type="scientific">Gluconobacter potus</name>
    <dbReference type="NCBI Taxonomy" id="2724927"/>
    <lineage>
        <taxon>Bacteria</taxon>
        <taxon>Pseudomonadati</taxon>
        <taxon>Pseudomonadota</taxon>
        <taxon>Alphaproteobacteria</taxon>
        <taxon>Acetobacterales</taxon>
        <taxon>Acetobacteraceae</taxon>
        <taxon>Gluconobacter</taxon>
    </lineage>
</organism>
<dbReference type="PANTHER" id="PTHR43163:SF6">
    <property type="entry name" value="DIPEPTIDE TRANSPORT SYSTEM PERMEASE PROTEIN DPPB-RELATED"/>
    <property type="match status" value="1"/>
</dbReference>
<comment type="similarity">
    <text evidence="7">Belongs to the binding-protein-dependent transport system permease family.</text>
</comment>
<feature type="domain" description="ABC transmembrane type-1" evidence="8">
    <location>
        <begin position="95"/>
        <end position="304"/>
    </location>
</feature>
<dbReference type="EMBL" id="JABCQF010000001">
    <property type="protein sequence ID" value="MBF0881622.1"/>
    <property type="molecule type" value="Genomic_DNA"/>
</dbReference>
<protein>
    <submittedName>
        <fullName evidence="9">ABC transporter permease</fullName>
    </submittedName>
</protein>
<keyword evidence="6 7" id="KW-0472">Membrane</keyword>
<reference evidence="9 10" key="2">
    <citation type="submission" date="2020-11" db="EMBL/GenBank/DDBJ databases">
        <title>Description of novel Gluconobacter species.</title>
        <authorList>
            <person name="Cleenwerck I."/>
            <person name="Cnockaert M."/>
            <person name="Borremans W."/>
            <person name="Wieme A.D."/>
            <person name="De Vuyst L."/>
            <person name="Vandamme P."/>
        </authorList>
    </citation>
    <scope>NUCLEOTIDE SEQUENCE [LARGE SCALE GENOMIC DNA]</scope>
    <source>
        <strain evidence="9 10">R-71646</strain>
    </source>
</reference>
<feature type="transmembrane region" description="Helical" evidence="7">
    <location>
        <begin position="12"/>
        <end position="30"/>
    </location>
</feature>
<comment type="caution">
    <text evidence="9">The sequence shown here is derived from an EMBL/GenBank/DDBJ whole genome shotgun (WGS) entry which is preliminary data.</text>
</comment>
<evidence type="ECO:0000256" key="3">
    <source>
        <dbReference type="ARBA" id="ARBA00022475"/>
    </source>
</evidence>
<keyword evidence="4 7" id="KW-0812">Transmembrane</keyword>
<keyword evidence="3" id="KW-1003">Cell membrane</keyword>
<dbReference type="InterPro" id="IPR045621">
    <property type="entry name" value="BPD_transp_1_N"/>
</dbReference>
<evidence type="ECO:0000256" key="1">
    <source>
        <dbReference type="ARBA" id="ARBA00004651"/>
    </source>
</evidence>
<evidence type="ECO:0000313" key="9">
    <source>
        <dbReference type="EMBL" id="MBF0881622.1"/>
    </source>
</evidence>
<feature type="transmembrane region" description="Helical" evidence="7">
    <location>
        <begin position="239"/>
        <end position="261"/>
    </location>
</feature>
<accession>A0ABR9YIK7</accession>
<name>A0ABR9YIK7_9PROT</name>
<comment type="subcellular location">
    <subcellularLocation>
        <location evidence="1 7">Cell membrane</location>
        <topology evidence="1 7">Multi-pass membrane protein</topology>
    </subcellularLocation>
</comment>
<reference evidence="10" key="1">
    <citation type="submission" date="2020-04" db="EMBL/GenBank/DDBJ databases">
        <title>Description of novel Gluconacetobacter.</title>
        <authorList>
            <person name="Sombolestani A."/>
        </authorList>
    </citation>
    <scope>NUCLEOTIDE SEQUENCE [LARGE SCALE GENOMIC DNA]</scope>
    <source>
        <strain evidence="10">R-71646</strain>
    </source>
</reference>
<feature type="transmembrane region" description="Helical" evidence="7">
    <location>
        <begin position="95"/>
        <end position="118"/>
    </location>
</feature>
<evidence type="ECO:0000259" key="8">
    <source>
        <dbReference type="PROSITE" id="PS50928"/>
    </source>
</evidence>
<dbReference type="CDD" id="cd06261">
    <property type="entry name" value="TM_PBP2"/>
    <property type="match status" value="1"/>
</dbReference>
<evidence type="ECO:0000256" key="7">
    <source>
        <dbReference type="RuleBase" id="RU363032"/>
    </source>
</evidence>
<sequence length="313" mass="33267">MSGYIIGRLSLAVPTLFLVSLAVFFLIRLVPGDPALVMLGEGADPATLAAMHRELGLDRPLMTQYLLWLGHALRGDLGISIVSGEPVGGLVLSHFALTVAVVLPAVAFATVLAVVFGMMAAWKHGQPIDLAVSATTGLLLAVPGFWLGLVLLIVFGVKLHWLPIVGYIPFSESAGAALLFLVLPIATLTLTETGTLTRMMRASAIDVFALDYITHARAKGLPERLVLARHVFPNAFAPTLTLIGLTLGHLLGGVAVVETVFTLPGLGRLMVDSILARDYPVIQGCLLLTALVFVLVNLVVDLIYPVFDPRVKS</sequence>
<dbReference type="PANTHER" id="PTHR43163">
    <property type="entry name" value="DIPEPTIDE TRANSPORT SYSTEM PERMEASE PROTEIN DPPB-RELATED"/>
    <property type="match status" value="1"/>
</dbReference>
<dbReference type="Proteomes" id="UP000644588">
    <property type="component" value="Unassembled WGS sequence"/>
</dbReference>